<gene>
    <name evidence="2" type="ORF">B0H17DRAFT_1042517</name>
</gene>
<feature type="compositionally biased region" description="Low complexity" evidence="1">
    <location>
        <begin position="204"/>
        <end position="225"/>
    </location>
</feature>
<feature type="compositionally biased region" description="Low complexity" evidence="1">
    <location>
        <begin position="237"/>
        <end position="246"/>
    </location>
</feature>
<feature type="region of interest" description="Disordered" evidence="1">
    <location>
        <begin position="184"/>
        <end position="349"/>
    </location>
</feature>
<evidence type="ECO:0008006" key="4">
    <source>
        <dbReference type="Google" id="ProtNLM"/>
    </source>
</evidence>
<feature type="region of interest" description="Disordered" evidence="1">
    <location>
        <begin position="125"/>
        <end position="160"/>
    </location>
</feature>
<organism evidence="2 3">
    <name type="scientific">Mycena rosella</name>
    <name type="common">Pink bonnet</name>
    <name type="synonym">Agaricus rosellus</name>
    <dbReference type="NCBI Taxonomy" id="1033263"/>
    <lineage>
        <taxon>Eukaryota</taxon>
        <taxon>Fungi</taxon>
        <taxon>Dikarya</taxon>
        <taxon>Basidiomycota</taxon>
        <taxon>Agaricomycotina</taxon>
        <taxon>Agaricomycetes</taxon>
        <taxon>Agaricomycetidae</taxon>
        <taxon>Agaricales</taxon>
        <taxon>Marasmiineae</taxon>
        <taxon>Mycenaceae</taxon>
        <taxon>Mycena</taxon>
    </lineage>
</organism>
<evidence type="ECO:0000313" key="3">
    <source>
        <dbReference type="Proteomes" id="UP001221757"/>
    </source>
</evidence>
<proteinExistence type="predicted"/>
<sequence>MSESVKAWFRTHFIHVAETYGGALTSVPLEEKGKKVQILEFLTFGSENDDSVVWALISDKFLSLPVKFSKEAVIECNKKLGRRLTECKTALVTIKKFKIISTRVPSRRDLDSDMDLREWSHGLRKDGGAGNVLKERKRDREAKIQVPHPPRNVPAHASTSLEPMDAYRKLWHDKDPVYFVRAFLPPRTPRQPSPEPQDARDLGSSSPSEKYSRSSSPVSGWSPTPAMSSPIKGMRTSSSPSPKPSSYLTAPTPAQRRFKSPAVSMAQRKVARPPSPPPVGSGPARILVPDSDTSQSQSLPSHPYQASQPSEPLQQSQPSEPLQQSQRSEPLQNSQPSQQSVILPQPIKEEEEVIDMLDEFDMEPMETLDEDIEILDEDDAQTEQRLFRRRGSSMERAEPAKKRRMDRAPPFSLGLDYVESARAVGWERVLLFLKRL</sequence>
<protein>
    <recommendedName>
        <fullName evidence="4">Telomere replication protein EST3</fullName>
    </recommendedName>
</protein>
<feature type="compositionally biased region" description="Polar residues" evidence="1">
    <location>
        <begin position="291"/>
        <end position="306"/>
    </location>
</feature>
<feature type="compositionally biased region" description="Polar residues" evidence="1">
    <location>
        <begin position="331"/>
        <end position="342"/>
    </location>
</feature>
<keyword evidence="3" id="KW-1185">Reference proteome</keyword>
<dbReference type="Proteomes" id="UP001221757">
    <property type="component" value="Unassembled WGS sequence"/>
</dbReference>
<dbReference type="AlphaFoldDB" id="A0AAD7GNT4"/>
<accession>A0AAD7GNT4</accession>
<evidence type="ECO:0000256" key="1">
    <source>
        <dbReference type="SAM" id="MobiDB-lite"/>
    </source>
</evidence>
<feature type="compositionally biased region" description="Basic and acidic residues" evidence="1">
    <location>
        <begin position="125"/>
        <end position="143"/>
    </location>
</feature>
<feature type="compositionally biased region" description="Low complexity" evidence="1">
    <location>
        <begin position="307"/>
        <end position="330"/>
    </location>
</feature>
<name>A0AAD7GNT4_MYCRO</name>
<evidence type="ECO:0000313" key="2">
    <source>
        <dbReference type="EMBL" id="KAJ7703266.1"/>
    </source>
</evidence>
<comment type="caution">
    <text evidence="2">The sequence shown here is derived from an EMBL/GenBank/DDBJ whole genome shotgun (WGS) entry which is preliminary data.</text>
</comment>
<feature type="region of interest" description="Disordered" evidence="1">
    <location>
        <begin position="374"/>
        <end position="408"/>
    </location>
</feature>
<reference evidence="2" key="1">
    <citation type="submission" date="2023-03" db="EMBL/GenBank/DDBJ databases">
        <title>Massive genome expansion in bonnet fungi (Mycena s.s.) driven by repeated elements and novel gene families across ecological guilds.</title>
        <authorList>
            <consortium name="Lawrence Berkeley National Laboratory"/>
            <person name="Harder C.B."/>
            <person name="Miyauchi S."/>
            <person name="Viragh M."/>
            <person name="Kuo A."/>
            <person name="Thoen E."/>
            <person name="Andreopoulos B."/>
            <person name="Lu D."/>
            <person name="Skrede I."/>
            <person name="Drula E."/>
            <person name="Henrissat B."/>
            <person name="Morin E."/>
            <person name="Kohler A."/>
            <person name="Barry K."/>
            <person name="LaButti K."/>
            <person name="Morin E."/>
            <person name="Salamov A."/>
            <person name="Lipzen A."/>
            <person name="Mereny Z."/>
            <person name="Hegedus B."/>
            <person name="Baldrian P."/>
            <person name="Stursova M."/>
            <person name="Weitz H."/>
            <person name="Taylor A."/>
            <person name="Grigoriev I.V."/>
            <person name="Nagy L.G."/>
            <person name="Martin F."/>
            <person name="Kauserud H."/>
        </authorList>
    </citation>
    <scope>NUCLEOTIDE SEQUENCE</scope>
    <source>
        <strain evidence="2">CBHHK067</strain>
    </source>
</reference>
<dbReference type="EMBL" id="JARKIE010000013">
    <property type="protein sequence ID" value="KAJ7703266.1"/>
    <property type="molecule type" value="Genomic_DNA"/>
</dbReference>
<feature type="compositionally biased region" description="Pro residues" evidence="1">
    <location>
        <begin position="186"/>
        <end position="195"/>
    </location>
</feature>